<evidence type="ECO:0000313" key="6">
    <source>
        <dbReference type="Proteomes" id="UP000626180"/>
    </source>
</evidence>
<dbReference type="Pfam" id="PF00043">
    <property type="entry name" value="GST_C"/>
    <property type="match status" value="1"/>
</dbReference>
<proteinExistence type="predicted"/>
<reference evidence="4 5" key="1">
    <citation type="submission" date="2018-06" db="EMBL/GenBank/DDBJ databases">
        <authorList>
            <consortium name="Pathogen Informatics"/>
            <person name="Doyle S."/>
        </authorList>
    </citation>
    <scope>NUCLEOTIDE SEQUENCE [LARGE SCALE GENOMIC DNA]</scope>
    <source>
        <strain evidence="4 5">NCTC11842</strain>
    </source>
</reference>
<dbReference type="AlphaFoldDB" id="A0A2X2EM53"/>
<dbReference type="RefSeq" id="WP_010794700.1">
    <property type="nucleotide sequence ID" value="NZ_CP044086.1"/>
</dbReference>
<evidence type="ECO:0000259" key="1">
    <source>
        <dbReference type="PROSITE" id="PS50404"/>
    </source>
</evidence>
<dbReference type="SFLD" id="SFLDG00358">
    <property type="entry name" value="Main_(cytGST)"/>
    <property type="match status" value="1"/>
</dbReference>
<dbReference type="SFLD" id="SFLDG01151">
    <property type="entry name" value="Main.2:_Nu-like"/>
    <property type="match status" value="1"/>
</dbReference>
<keyword evidence="6" id="KW-1185">Reference proteome</keyword>
<name>A0A2X2EM53_PSELU</name>
<dbReference type="Proteomes" id="UP000626180">
    <property type="component" value="Unassembled WGS sequence"/>
</dbReference>
<feature type="domain" description="GST N-terminal" evidence="1">
    <location>
        <begin position="1"/>
        <end position="86"/>
    </location>
</feature>
<evidence type="ECO:0000313" key="5">
    <source>
        <dbReference type="Proteomes" id="UP000250443"/>
    </source>
</evidence>
<dbReference type="Pfam" id="PF13409">
    <property type="entry name" value="GST_N_2"/>
    <property type="match status" value="1"/>
</dbReference>
<feature type="domain" description="GST C-terminal" evidence="2">
    <location>
        <begin position="89"/>
        <end position="212"/>
    </location>
</feature>
<dbReference type="InterPro" id="IPR036249">
    <property type="entry name" value="Thioredoxin-like_sf"/>
</dbReference>
<dbReference type="PROSITE" id="PS50404">
    <property type="entry name" value="GST_NTER"/>
    <property type="match status" value="1"/>
</dbReference>
<evidence type="ECO:0000313" key="4">
    <source>
        <dbReference type="EMBL" id="SPZ07760.1"/>
    </source>
</evidence>
<dbReference type="Proteomes" id="UP000250443">
    <property type="component" value="Unassembled WGS sequence"/>
</dbReference>
<dbReference type="SFLD" id="SFLDS00019">
    <property type="entry name" value="Glutathione_Transferase_(cytos"/>
    <property type="match status" value="1"/>
</dbReference>
<dbReference type="Gene3D" id="3.40.30.10">
    <property type="entry name" value="Glutaredoxin"/>
    <property type="match status" value="1"/>
</dbReference>
<dbReference type="EMBL" id="JADMCD010000009">
    <property type="protein sequence ID" value="MBF8642374.1"/>
    <property type="molecule type" value="Genomic_DNA"/>
</dbReference>
<gene>
    <name evidence="4" type="primary">yfcG_2</name>
    <name evidence="3" type="ORF">IRZ65_16980</name>
    <name evidence="4" type="ORF">NCTC11842_02489</name>
</gene>
<dbReference type="InterPro" id="IPR004046">
    <property type="entry name" value="GST_C"/>
</dbReference>
<sequence length="237" mass="27038">MIELYGMGSPNVLKVVLMLEELQLAYRFKHVHVWKGEQFTDTFKALNPNSKVPVLIDPDGPSGEPYRVFESGAILQYLAEKTGKFLPASGTARYDVMQWLMIQLTGVGPMFGQYVHFTRFEPEVSNYARSRYTTEALRLVELIDQRLATHSYLGGDTYSIADIATYPWMAILEFLGLPHERYTHLTRWLGEISKRPAAIRLVEMTKEIQAEGVASRSEATPDDYDRMFGRGQYARSL</sequence>
<dbReference type="PROSITE" id="PS50405">
    <property type="entry name" value="GST_CTER"/>
    <property type="match status" value="1"/>
</dbReference>
<dbReference type="InterPro" id="IPR040079">
    <property type="entry name" value="Glutathione_S-Trfase"/>
</dbReference>
<dbReference type="InterPro" id="IPR010987">
    <property type="entry name" value="Glutathione-S-Trfase_C-like"/>
</dbReference>
<keyword evidence="4" id="KW-0808">Transferase</keyword>
<dbReference type="GO" id="GO:0016740">
    <property type="term" value="F:transferase activity"/>
    <property type="evidence" value="ECO:0007669"/>
    <property type="project" value="UniProtKB-KW"/>
</dbReference>
<organism evidence="4 5">
    <name type="scientific">Pseudomonas luteola</name>
    <dbReference type="NCBI Taxonomy" id="47886"/>
    <lineage>
        <taxon>Bacteria</taxon>
        <taxon>Pseudomonadati</taxon>
        <taxon>Pseudomonadota</taxon>
        <taxon>Gammaproteobacteria</taxon>
        <taxon>Pseudomonadales</taxon>
        <taxon>Pseudomonadaceae</taxon>
        <taxon>Pseudomonas</taxon>
    </lineage>
</organism>
<accession>A0A2X2EM53</accession>
<dbReference type="InterPro" id="IPR036282">
    <property type="entry name" value="Glutathione-S-Trfase_C_sf"/>
</dbReference>
<dbReference type="SUPFAM" id="SSF47616">
    <property type="entry name" value="GST C-terminal domain-like"/>
    <property type="match status" value="1"/>
</dbReference>
<dbReference type="PANTHER" id="PTHR44051:SF22">
    <property type="entry name" value="DISULFIDE-BOND OXIDOREDUCTASE YGHU"/>
    <property type="match status" value="1"/>
</dbReference>
<dbReference type="SUPFAM" id="SSF52833">
    <property type="entry name" value="Thioredoxin-like"/>
    <property type="match status" value="1"/>
</dbReference>
<dbReference type="CDD" id="cd03048">
    <property type="entry name" value="GST_N_Ure2p_like"/>
    <property type="match status" value="1"/>
</dbReference>
<reference evidence="3 6" key="2">
    <citation type="submission" date="2020-10" db="EMBL/GenBank/DDBJ databases">
        <title>Genome sequences of Pseudomonas isolates.</title>
        <authorList>
            <person name="Wessels L."/>
            <person name="Reich F."/>
            <person name="Hammerl J."/>
        </authorList>
    </citation>
    <scope>NUCLEOTIDE SEQUENCE [LARGE SCALE GENOMIC DNA]</scope>
    <source>
        <strain evidence="3 6">20-MO00624-0</strain>
    </source>
</reference>
<evidence type="ECO:0000259" key="2">
    <source>
        <dbReference type="PROSITE" id="PS50405"/>
    </source>
</evidence>
<dbReference type="PANTHER" id="PTHR44051">
    <property type="entry name" value="GLUTATHIONE S-TRANSFERASE-RELATED"/>
    <property type="match status" value="1"/>
</dbReference>
<protein>
    <submittedName>
        <fullName evidence="3">Glutathione S-transferase N-terminal domain-containing protein</fullName>
    </submittedName>
    <submittedName>
        <fullName evidence="4">Glutathione transferase</fullName>
    </submittedName>
</protein>
<dbReference type="InterPro" id="IPR004045">
    <property type="entry name" value="Glutathione_S-Trfase_N"/>
</dbReference>
<dbReference type="Gene3D" id="1.20.1050.10">
    <property type="match status" value="1"/>
</dbReference>
<evidence type="ECO:0000313" key="3">
    <source>
        <dbReference type="EMBL" id="MBF8642374.1"/>
    </source>
</evidence>
<dbReference type="EMBL" id="UAUF01000012">
    <property type="protein sequence ID" value="SPZ07760.1"/>
    <property type="molecule type" value="Genomic_DNA"/>
</dbReference>